<evidence type="ECO:0000259" key="7">
    <source>
        <dbReference type="PROSITE" id="PS50071"/>
    </source>
</evidence>
<proteinExistence type="inferred from homology"/>
<dbReference type="OrthoDB" id="250329at2759"/>
<evidence type="ECO:0000256" key="4">
    <source>
        <dbReference type="ARBA" id="ARBA00023242"/>
    </source>
</evidence>
<organism evidence="8 9">
    <name type="scientific">Boletus reticuloceps</name>
    <dbReference type="NCBI Taxonomy" id="495285"/>
    <lineage>
        <taxon>Eukaryota</taxon>
        <taxon>Fungi</taxon>
        <taxon>Dikarya</taxon>
        <taxon>Basidiomycota</taxon>
        <taxon>Agaricomycotina</taxon>
        <taxon>Agaricomycetes</taxon>
        <taxon>Agaricomycetidae</taxon>
        <taxon>Boletales</taxon>
        <taxon>Boletineae</taxon>
        <taxon>Boletaceae</taxon>
        <taxon>Boletoideae</taxon>
        <taxon>Boletus</taxon>
    </lineage>
</organism>
<dbReference type="Proteomes" id="UP000683000">
    <property type="component" value="Unassembled WGS sequence"/>
</dbReference>
<keyword evidence="2 5" id="KW-0238">DNA-binding</keyword>
<dbReference type="InterPro" id="IPR009057">
    <property type="entry name" value="Homeodomain-like_sf"/>
</dbReference>
<reference evidence="8" key="1">
    <citation type="submission" date="2021-03" db="EMBL/GenBank/DDBJ databases">
        <title>Evolutionary innovations through gain and loss of genes in the ectomycorrhizal Boletales.</title>
        <authorList>
            <person name="Wu G."/>
            <person name="Miyauchi S."/>
            <person name="Morin E."/>
            <person name="Yang Z.-L."/>
            <person name="Xu J."/>
            <person name="Martin F.M."/>
        </authorList>
    </citation>
    <scope>NUCLEOTIDE SEQUENCE</scope>
    <source>
        <strain evidence="8">BR01</strain>
    </source>
</reference>
<feature type="region of interest" description="Disordered" evidence="6">
    <location>
        <begin position="233"/>
        <end position="279"/>
    </location>
</feature>
<dbReference type="AlphaFoldDB" id="A0A8I3AFV4"/>
<evidence type="ECO:0000256" key="2">
    <source>
        <dbReference type="ARBA" id="ARBA00023125"/>
    </source>
</evidence>
<dbReference type="PROSITE" id="PS50071">
    <property type="entry name" value="HOMEOBOX_2"/>
    <property type="match status" value="1"/>
</dbReference>
<protein>
    <submittedName>
        <fullName evidence="8">C-terminal domain of homeodomain 1-domain-containing protein</fullName>
    </submittedName>
</protein>
<dbReference type="InterPro" id="IPR008422">
    <property type="entry name" value="KN_HD"/>
</dbReference>
<feature type="region of interest" description="Disordered" evidence="6">
    <location>
        <begin position="437"/>
        <end position="461"/>
    </location>
</feature>
<evidence type="ECO:0000256" key="5">
    <source>
        <dbReference type="PROSITE-ProRule" id="PRU00108"/>
    </source>
</evidence>
<gene>
    <name evidence="8" type="ORF">JVT61DRAFT_5260</name>
</gene>
<evidence type="ECO:0000313" key="8">
    <source>
        <dbReference type="EMBL" id="KAG6380870.1"/>
    </source>
</evidence>
<feature type="compositionally biased region" description="Polar residues" evidence="6">
    <location>
        <begin position="449"/>
        <end position="461"/>
    </location>
</feature>
<evidence type="ECO:0000256" key="6">
    <source>
        <dbReference type="SAM" id="MobiDB-lite"/>
    </source>
</evidence>
<dbReference type="SUPFAM" id="SSF46689">
    <property type="entry name" value="Homeodomain-like"/>
    <property type="match status" value="1"/>
</dbReference>
<comment type="caution">
    <text evidence="8">The sequence shown here is derived from an EMBL/GenBank/DDBJ whole genome shotgun (WGS) entry which is preliminary data.</text>
</comment>
<feature type="DNA-binding region" description="Homeobox" evidence="5">
    <location>
        <begin position="110"/>
        <end position="145"/>
    </location>
</feature>
<feature type="domain" description="Homeobox" evidence="7">
    <location>
        <begin position="108"/>
        <end position="144"/>
    </location>
</feature>
<keyword evidence="4 5" id="KW-0539">Nucleus</keyword>
<dbReference type="InterPro" id="IPR024441">
    <property type="entry name" value="Homeodomain1_C"/>
</dbReference>
<comment type="subcellular location">
    <subcellularLocation>
        <location evidence="5">Nucleus</location>
    </subcellularLocation>
</comment>
<dbReference type="Gene3D" id="1.10.10.60">
    <property type="entry name" value="Homeodomain-like"/>
    <property type="match status" value="1"/>
</dbReference>
<dbReference type="Pfam" id="PF05920">
    <property type="entry name" value="Homeobox_KN"/>
    <property type="match status" value="1"/>
</dbReference>
<accession>A0A8I3AFV4</accession>
<evidence type="ECO:0000313" key="9">
    <source>
        <dbReference type="Proteomes" id="UP000683000"/>
    </source>
</evidence>
<dbReference type="InterPro" id="IPR001356">
    <property type="entry name" value="HD"/>
</dbReference>
<dbReference type="CDD" id="cd00086">
    <property type="entry name" value="homeodomain"/>
    <property type="match status" value="1"/>
</dbReference>
<feature type="compositionally biased region" description="Polar residues" evidence="6">
    <location>
        <begin position="237"/>
        <end position="249"/>
    </location>
</feature>
<evidence type="ECO:0000256" key="3">
    <source>
        <dbReference type="ARBA" id="ARBA00023155"/>
    </source>
</evidence>
<comment type="similarity">
    <text evidence="1">Belongs to the TALE/M-ATYP homeobox family.</text>
</comment>
<keyword evidence="3 5" id="KW-0371">Homeobox</keyword>
<keyword evidence="9" id="KW-1185">Reference proteome</keyword>
<feature type="region of interest" description="Disordered" evidence="6">
    <location>
        <begin position="321"/>
        <end position="365"/>
    </location>
</feature>
<dbReference type="GO" id="GO:0003677">
    <property type="term" value="F:DNA binding"/>
    <property type="evidence" value="ECO:0007669"/>
    <property type="project" value="UniProtKB-UniRule"/>
</dbReference>
<dbReference type="GO" id="GO:0005634">
    <property type="term" value="C:nucleus"/>
    <property type="evidence" value="ECO:0007669"/>
    <property type="project" value="UniProtKB-SubCell"/>
</dbReference>
<dbReference type="Pfam" id="PF12737">
    <property type="entry name" value="Mating_C"/>
    <property type="match status" value="1"/>
</dbReference>
<evidence type="ECO:0000256" key="1">
    <source>
        <dbReference type="ARBA" id="ARBA00005800"/>
    </source>
</evidence>
<dbReference type="EMBL" id="JAGFBS010000002">
    <property type="protein sequence ID" value="KAG6380870.1"/>
    <property type="molecule type" value="Genomic_DNA"/>
</dbReference>
<sequence length="550" mass="61108">MALLQDDFWPALFHDDTGCGAIVDTHSIVSRSSYIASCFLELEKVNQDFESKLRNDFNNILNSMDGLSLSPTPQPPSNPPPPTRTVSSIHNSSFTIEAYSWLLKNIANPYPSLAVKTSLAQQHNCTLSAVNTWFINARRRIGWTTLCRDYFHNCRADALDAACRALVDEDPDRPLPPNVVHAFVGVKATADSLYSSAFPKSAFAHDIDVVTRNMTDQDIKLMDERRHCELEGMVESSEASETESQNQEPVLQHHSPDSSCFSSPVPLLDESLTDDSEEEDVLPPILAGRKRRLSCSEPAHATTLSTKRKRHMCPTTCPSVETWPSSSEESLENIPHNQQPSTVISQNSKNISASPKRRLSDVDDTGMRRRLQESIAEPYLHSVSYPLPLSTSESEYSIDEWFNSNFDALFTLPPPVDVIEPDLSAQWEVELFSDYTIPPEEPQRRPLKSLNSPDTNQTSTSVDPLALDDILQSLKGGGYVVAPPEFMDPAVILPAADSVPQYFSLSPEPIDWTALLSWPTSEPSLDSIFGQSHTDSLPLPEIDFSILQLP</sequence>
<dbReference type="GO" id="GO:0006355">
    <property type="term" value="P:regulation of DNA-templated transcription"/>
    <property type="evidence" value="ECO:0007669"/>
    <property type="project" value="InterPro"/>
</dbReference>
<name>A0A8I3AFV4_9AGAM</name>
<feature type="compositionally biased region" description="Polar residues" evidence="6">
    <location>
        <begin position="335"/>
        <end position="353"/>
    </location>
</feature>